<dbReference type="AlphaFoldDB" id="A0AAP0M317"/>
<feature type="compositionally biased region" description="Low complexity" evidence="5">
    <location>
        <begin position="59"/>
        <end position="82"/>
    </location>
</feature>
<dbReference type="PANTHER" id="PTHR31442">
    <property type="entry name" value="HOMEODOMAIN-LIKE SUPERFAMILY PROTEIN-RELATED"/>
    <property type="match status" value="1"/>
</dbReference>
<comment type="subcellular location">
    <subcellularLocation>
        <location evidence="1">Nucleus</location>
    </subcellularLocation>
</comment>
<dbReference type="InterPro" id="IPR017930">
    <property type="entry name" value="Myb_dom"/>
</dbReference>
<name>A0AAP0M317_9ROSI</name>
<evidence type="ECO:0000256" key="5">
    <source>
        <dbReference type="SAM" id="MobiDB-lite"/>
    </source>
</evidence>
<dbReference type="InterPro" id="IPR001005">
    <property type="entry name" value="SANT/Myb"/>
</dbReference>
<dbReference type="NCBIfam" id="TIGR01557">
    <property type="entry name" value="myb_SHAQKYF"/>
    <property type="match status" value="1"/>
</dbReference>
<comment type="caution">
    <text evidence="7">The sequence shown here is derived from an EMBL/GenBank/DDBJ whole genome shotgun (WGS) entry which is preliminary data.</text>
</comment>
<dbReference type="GO" id="GO:0003677">
    <property type="term" value="F:DNA binding"/>
    <property type="evidence" value="ECO:0007669"/>
    <property type="project" value="InterPro"/>
</dbReference>
<evidence type="ECO:0000313" key="8">
    <source>
        <dbReference type="Proteomes" id="UP001428341"/>
    </source>
</evidence>
<dbReference type="GO" id="GO:0005634">
    <property type="term" value="C:nucleus"/>
    <property type="evidence" value="ECO:0007669"/>
    <property type="project" value="UniProtKB-SubCell"/>
</dbReference>
<proteinExistence type="predicted"/>
<organism evidence="7 8">
    <name type="scientific">Citrus x changshan-huyou</name>
    <dbReference type="NCBI Taxonomy" id="2935761"/>
    <lineage>
        <taxon>Eukaryota</taxon>
        <taxon>Viridiplantae</taxon>
        <taxon>Streptophyta</taxon>
        <taxon>Embryophyta</taxon>
        <taxon>Tracheophyta</taxon>
        <taxon>Spermatophyta</taxon>
        <taxon>Magnoliopsida</taxon>
        <taxon>eudicotyledons</taxon>
        <taxon>Gunneridae</taxon>
        <taxon>Pentapetalae</taxon>
        <taxon>rosids</taxon>
        <taxon>malvids</taxon>
        <taxon>Sapindales</taxon>
        <taxon>Rutaceae</taxon>
        <taxon>Aurantioideae</taxon>
        <taxon>Citrus</taxon>
    </lineage>
</organism>
<dbReference type="Proteomes" id="UP001428341">
    <property type="component" value="Unassembled WGS sequence"/>
</dbReference>
<evidence type="ECO:0000256" key="1">
    <source>
        <dbReference type="ARBA" id="ARBA00004123"/>
    </source>
</evidence>
<protein>
    <recommendedName>
        <fullName evidence="6">HTH myb-type domain-containing protein</fullName>
    </recommendedName>
</protein>
<dbReference type="GO" id="GO:0003700">
    <property type="term" value="F:DNA-binding transcription factor activity"/>
    <property type="evidence" value="ECO:0007669"/>
    <property type="project" value="InterPro"/>
</dbReference>
<evidence type="ECO:0000259" key="6">
    <source>
        <dbReference type="PROSITE" id="PS51294"/>
    </source>
</evidence>
<keyword evidence="2" id="KW-0805">Transcription regulation</keyword>
<evidence type="ECO:0000256" key="3">
    <source>
        <dbReference type="ARBA" id="ARBA00023163"/>
    </source>
</evidence>
<dbReference type="Gene3D" id="1.10.10.60">
    <property type="entry name" value="Homeodomain-like"/>
    <property type="match status" value="1"/>
</dbReference>
<dbReference type="PROSITE" id="PS51294">
    <property type="entry name" value="HTH_MYB"/>
    <property type="match status" value="1"/>
</dbReference>
<dbReference type="InterPro" id="IPR009057">
    <property type="entry name" value="Homeodomain-like_sf"/>
</dbReference>
<feature type="domain" description="HTH myb-type" evidence="6">
    <location>
        <begin position="118"/>
        <end position="169"/>
    </location>
</feature>
<dbReference type="InterPro" id="IPR044841">
    <property type="entry name" value="LUX/BOA-like"/>
</dbReference>
<keyword evidence="8" id="KW-1185">Reference proteome</keyword>
<dbReference type="PANTHER" id="PTHR31442:SF29">
    <property type="entry name" value="HOMEODOMAIN-LIKE SUPERFAMILY PROTEIN"/>
    <property type="match status" value="1"/>
</dbReference>
<dbReference type="FunFam" id="1.10.10.60:FF:000007">
    <property type="entry name" value="Two-component response regulator"/>
    <property type="match status" value="1"/>
</dbReference>
<sequence>MREDDSNWFARWEEDLPSYEELIPLSQTLISPDLAVAFDIRNPVNGNGNGNGNALSQHQQLQQQQPLTPTNNNNNSNSNNNNPLGQSDFAAENSAEMGSGGAGGDEPARTLKRPRLVWTPQLHKRFVDAVAHLGIKNAVPKTIMQLMSVDGLTRENVASHLQKYRLYLKRMQGLSGGGGGGAGGVNGGGSGAAGVNADPATDHLFASSPVPAHFLHPGARGNSDHFLPYVPVAALHQQQMAVAAAVGNPHLQGHQYHRQMSHFGSPANGQFEHHLFARQAQPQQVHRMGAPVHSTVPSSYVEDLESANGGRKLLGHCVIGLGDPKTYLFWFSYHLGILRYPLLVMLIRICRGLWYCHILRFCKASTCVITLSVGVYCVPCQLLVTDNDHDVTLGNKNASKLFYGGNGSNRYGRVMCYQFGYLEVALRHSSWGNRLHFLMSESSYQEQILNVIGGGFAGATN</sequence>
<dbReference type="EMBL" id="JBCGBO010000006">
    <property type="protein sequence ID" value="KAK9194361.1"/>
    <property type="molecule type" value="Genomic_DNA"/>
</dbReference>
<accession>A0AAP0M317</accession>
<reference evidence="7 8" key="1">
    <citation type="submission" date="2024-05" db="EMBL/GenBank/DDBJ databases">
        <title>Haplotype-resolved chromosome-level genome assembly of Huyou (Citrus changshanensis).</title>
        <authorList>
            <person name="Miao C."/>
            <person name="Chen W."/>
            <person name="Wu Y."/>
            <person name="Wang L."/>
            <person name="Zhao S."/>
            <person name="Grierson D."/>
            <person name="Xu C."/>
            <person name="Chen K."/>
        </authorList>
    </citation>
    <scope>NUCLEOTIDE SEQUENCE [LARGE SCALE GENOMIC DNA]</scope>
    <source>
        <strain evidence="7">01-14</strain>
        <tissue evidence="7">Leaf</tissue>
    </source>
</reference>
<evidence type="ECO:0000256" key="4">
    <source>
        <dbReference type="ARBA" id="ARBA00023242"/>
    </source>
</evidence>
<evidence type="ECO:0000256" key="2">
    <source>
        <dbReference type="ARBA" id="ARBA00023015"/>
    </source>
</evidence>
<evidence type="ECO:0000313" key="7">
    <source>
        <dbReference type="EMBL" id="KAK9194361.1"/>
    </source>
</evidence>
<dbReference type="SUPFAM" id="SSF46689">
    <property type="entry name" value="Homeodomain-like"/>
    <property type="match status" value="1"/>
</dbReference>
<dbReference type="InterPro" id="IPR006447">
    <property type="entry name" value="Myb_dom_plants"/>
</dbReference>
<gene>
    <name evidence="7" type="ORF">WN944_005066</name>
</gene>
<keyword evidence="3" id="KW-0804">Transcription</keyword>
<keyword evidence="4" id="KW-0539">Nucleus</keyword>
<feature type="region of interest" description="Disordered" evidence="5">
    <location>
        <begin position="45"/>
        <end position="109"/>
    </location>
</feature>
<dbReference type="Pfam" id="PF00249">
    <property type="entry name" value="Myb_DNA-binding"/>
    <property type="match status" value="1"/>
</dbReference>